<dbReference type="Proteomes" id="UP000288805">
    <property type="component" value="Unassembled WGS sequence"/>
</dbReference>
<evidence type="ECO:0000313" key="3">
    <source>
        <dbReference type="Proteomes" id="UP000288805"/>
    </source>
</evidence>
<comment type="caution">
    <text evidence="2">The sequence shown here is derived from an EMBL/GenBank/DDBJ whole genome shotgun (WGS) entry which is preliminary data.</text>
</comment>
<dbReference type="AlphaFoldDB" id="A0A438DH19"/>
<protein>
    <recommendedName>
        <fullName evidence="1">Reverse transcriptase Ty1/copia-type domain-containing protein</fullName>
    </recommendedName>
</protein>
<evidence type="ECO:0000313" key="2">
    <source>
        <dbReference type="EMBL" id="RVW34743.1"/>
    </source>
</evidence>
<gene>
    <name evidence="2" type="ORF">CK203_111352</name>
</gene>
<feature type="domain" description="Reverse transcriptase Ty1/copia-type" evidence="1">
    <location>
        <begin position="6"/>
        <end position="58"/>
    </location>
</feature>
<name>A0A438DH19_VITVI</name>
<organism evidence="2 3">
    <name type="scientific">Vitis vinifera</name>
    <name type="common">Grape</name>
    <dbReference type="NCBI Taxonomy" id="29760"/>
    <lineage>
        <taxon>Eukaryota</taxon>
        <taxon>Viridiplantae</taxon>
        <taxon>Streptophyta</taxon>
        <taxon>Embryophyta</taxon>
        <taxon>Tracheophyta</taxon>
        <taxon>Spermatophyta</taxon>
        <taxon>Magnoliopsida</taxon>
        <taxon>eudicotyledons</taxon>
        <taxon>Gunneridae</taxon>
        <taxon>Pentapetalae</taxon>
        <taxon>rosids</taxon>
        <taxon>Vitales</taxon>
        <taxon>Vitaceae</taxon>
        <taxon>Viteae</taxon>
        <taxon>Vitis</taxon>
    </lineage>
</organism>
<sequence length="77" mass="8883">MFVCKSRLTLHQLNVNNACLHGNYNQIVFIVQSPRFECKGEYVCQLKKSIHGLKPSHVLLNFIAYVDLEIHSKKVRA</sequence>
<proteinExistence type="predicted"/>
<accession>A0A438DH19</accession>
<dbReference type="EMBL" id="QGNW01001626">
    <property type="protein sequence ID" value="RVW34743.1"/>
    <property type="molecule type" value="Genomic_DNA"/>
</dbReference>
<dbReference type="Pfam" id="PF07727">
    <property type="entry name" value="RVT_2"/>
    <property type="match status" value="1"/>
</dbReference>
<evidence type="ECO:0000259" key="1">
    <source>
        <dbReference type="Pfam" id="PF07727"/>
    </source>
</evidence>
<dbReference type="InterPro" id="IPR013103">
    <property type="entry name" value="RVT_2"/>
</dbReference>
<reference evidence="2 3" key="1">
    <citation type="journal article" date="2018" name="PLoS Genet.">
        <title>Population sequencing reveals clonal diversity and ancestral inbreeding in the grapevine cultivar Chardonnay.</title>
        <authorList>
            <person name="Roach M.J."/>
            <person name="Johnson D.L."/>
            <person name="Bohlmann J."/>
            <person name="van Vuuren H.J."/>
            <person name="Jones S.J."/>
            <person name="Pretorius I.S."/>
            <person name="Schmidt S.A."/>
            <person name="Borneman A.R."/>
        </authorList>
    </citation>
    <scope>NUCLEOTIDE SEQUENCE [LARGE SCALE GENOMIC DNA]</scope>
    <source>
        <strain evidence="3">cv. Chardonnay</strain>
        <tissue evidence="2">Leaf</tissue>
    </source>
</reference>